<accession>A0A016WUS8</accession>
<keyword evidence="4" id="KW-1185">Reference proteome</keyword>
<reference evidence="4" key="1">
    <citation type="journal article" date="2015" name="Nat. Genet.">
        <title>The genome and transcriptome of the zoonotic hookworm Ancylostoma ceylanicum identify infection-specific gene families.</title>
        <authorList>
            <person name="Schwarz E.M."/>
            <person name="Hu Y."/>
            <person name="Antoshechkin I."/>
            <person name="Miller M.M."/>
            <person name="Sternberg P.W."/>
            <person name="Aroian R.V."/>
        </authorList>
    </citation>
    <scope>NUCLEOTIDE SEQUENCE</scope>
    <source>
        <strain evidence="4">HY135</strain>
    </source>
</reference>
<dbReference type="Proteomes" id="UP000024635">
    <property type="component" value="Unassembled WGS sequence"/>
</dbReference>
<protein>
    <submittedName>
        <fullName evidence="3">Uncharacterized protein</fullName>
    </submittedName>
</protein>
<dbReference type="EMBL" id="JARK01000107">
    <property type="protein sequence ID" value="EYC42997.1"/>
    <property type="molecule type" value="Genomic_DNA"/>
</dbReference>
<sequence>MSVSEYILSILALSLQILGDSEGSRFRRSSISCLKFAALEHREVYAAVGTTIDIYCGTSKSDAQNGEWNYQKSESEPGL</sequence>
<feature type="region of interest" description="Disordered" evidence="1">
    <location>
        <begin position="60"/>
        <end position="79"/>
    </location>
</feature>
<feature type="signal peptide" evidence="2">
    <location>
        <begin position="1"/>
        <end position="23"/>
    </location>
</feature>
<keyword evidence="2" id="KW-0732">Signal</keyword>
<evidence type="ECO:0000313" key="4">
    <source>
        <dbReference type="Proteomes" id="UP000024635"/>
    </source>
</evidence>
<evidence type="ECO:0000256" key="2">
    <source>
        <dbReference type="SAM" id="SignalP"/>
    </source>
</evidence>
<organism evidence="3 4">
    <name type="scientific">Ancylostoma ceylanicum</name>
    <dbReference type="NCBI Taxonomy" id="53326"/>
    <lineage>
        <taxon>Eukaryota</taxon>
        <taxon>Metazoa</taxon>
        <taxon>Ecdysozoa</taxon>
        <taxon>Nematoda</taxon>
        <taxon>Chromadorea</taxon>
        <taxon>Rhabditida</taxon>
        <taxon>Rhabditina</taxon>
        <taxon>Rhabditomorpha</taxon>
        <taxon>Strongyloidea</taxon>
        <taxon>Ancylostomatidae</taxon>
        <taxon>Ancylostomatinae</taxon>
        <taxon>Ancylostoma</taxon>
    </lineage>
</organism>
<feature type="chain" id="PRO_5001495057" evidence="2">
    <location>
        <begin position="24"/>
        <end position="79"/>
    </location>
</feature>
<gene>
    <name evidence="3" type="primary">Acey_s0507.g2687</name>
    <name evidence="3" type="ORF">Y032_0507g2687</name>
</gene>
<evidence type="ECO:0000313" key="3">
    <source>
        <dbReference type="EMBL" id="EYC42997.1"/>
    </source>
</evidence>
<evidence type="ECO:0000256" key="1">
    <source>
        <dbReference type="SAM" id="MobiDB-lite"/>
    </source>
</evidence>
<comment type="caution">
    <text evidence="3">The sequence shown here is derived from an EMBL/GenBank/DDBJ whole genome shotgun (WGS) entry which is preliminary data.</text>
</comment>
<name>A0A016WUS8_9BILA</name>
<feature type="compositionally biased region" description="Polar residues" evidence="1">
    <location>
        <begin position="60"/>
        <end position="72"/>
    </location>
</feature>
<proteinExistence type="predicted"/>
<dbReference type="AlphaFoldDB" id="A0A016WUS8"/>